<sequence length="108" mass="12583">MEDFWILVCASWCCRDGEFKSLREEFNEMLLDEEWRRVMRTRHALTAECLTSPSVSACMCMYTNGTDANFLNVTSLMRYAFETLRVQFKPFFRIPSPSQLQSTGAVKC</sequence>
<evidence type="ECO:0000313" key="4">
    <source>
        <dbReference type="Proteomes" id="UP000440367"/>
    </source>
</evidence>
<reference evidence="3 4" key="1">
    <citation type="submission" date="2018-08" db="EMBL/GenBank/DDBJ databases">
        <title>Genomic investigation of the strawberry pathogen Phytophthora fragariae indicates pathogenicity is determined by transcriptional variation in three key races.</title>
        <authorList>
            <person name="Adams T.M."/>
            <person name="Armitage A.D."/>
            <person name="Sobczyk M.K."/>
            <person name="Bates H.J."/>
            <person name="Dunwell J.M."/>
            <person name="Nellist C.F."/>
            <person name="Harrison R.J."/>
        </authorList>
    </citation>
    <scope>NUCLEOTIDE SEQUENCE [LARGE SCALE GENOMIC DNA]</scope>
    <source>
        <strain evidence="2 3">A4</strain>
        <strain evidence="1 4">BC-1</strain>
    </source>
</reference>
<dbReference type="EMBL" id="QXGD01000718">
    <property type="protein sequence ID" value="KAE9227348.1"/>
    <property type="molecule type" value="Genomic_DNA"/>
</dbReference>
<accession>A0A6A3Z2X7</accession>
<comment type="caution">
    <text evidence="1">The sequence shown here is derived from an EMBL/GenBank/DDBJ whole genome shotgun (WGS) entry which is preliminary data.</text>
</comment>
<proteinExistence type="predicted"/>
<dbReference type="Proteomes" id="UP000440367">
    <property type="component" value="Unassembled WGS sequence"/>
</dbReference>
<dbReference type="AlphaFoldDB" id="A0A6A3Z2X7"/>
<evidence type="ECO:0000313" key="2">
    <source>
        <dbReference type="EMBL" id="KAE9305384.1"/>
    </source>
</evidence>
<dbReference type="Proteomes" id="UP000437068">
    <property type="component" value="Unassembled WGS sequence"/>
</dbReference>
<protein>
    <submittedName>
        <fullName evidence="1">Uncharacterized protein</fullName>
    </submittedName>
</protein>
<evidence type="ECO:0000313" key="1">
    <source>
        <dbReference type="EMBL" id="KAE9227348.1"/>
    </source>
</evidence>
<dbReference type="EMBL" id="QXGE01000710">
    <property type="protein sequence ID" value="KAE9305384.1"/>
    <property type="molecule type" value="Genomic_DNA"/>
</dbReference>
<evidence type="ECO:0000313" key="3">
    <source>
        <dbReference type="Proteomes" id="UP000437068"/>
    </source>
</evidence>
<organism evidence="1 4">
    <name type="scientific">Phytophthora fragariae</name>
    <dbReference type="NCBI Taxonomy" id="53985"/>
    <lineage>
        <taxon>Eukaryota</taxon>
        <taxon>Sar</taxon>
        <taxon>Stramenopiles</taxon>
        <taxon>Oomycota</taxon>
        <taxon>Peronosporomycetes</taxon>
        <taxon>Peronosporales</taxon>
        <taxon>Peronosporaceae</taxon>
        <taxon>Phytophthora</taxon>
    </lineage>
</organism>
<gene>
    <name evidence="2" type="ORF">PF001_g12618</name>
    <name evidence="1" type="ORF">PF002_g13848</name>
</gene>
<name>A0A6A3Z2X7_9STRA</name>